<dbReference type="PROSITE" id="PS51257">
    <property type="entry name" value="PROKAR_LIPOPROTEIN"/>
    <property type="match status" value="1"/>
</dbReference>
<gene>
    <name evidence="1" type="ORF">HMPREF9450_00285</name>
</gene>
<evidence type="ECO:0000313" key="2">
    <source>
        <dbReference type="Proteomes" id="UP000006008"/>
    </source>
</evidence>
<name>G5H5S5_9BACT</name>
<sequence length="181" mass="21055">MANRKICANRSSTMILLLMIVLFYSCHPYKSGNFVLLNNDSLAQQIVDFSDHANISNIKNRKLVMLSVDFANSNTVRYKITSVPDLFYLFAQQTSFVTKLNDVYVIVSLSTLPDFKLSENTLIELLRDDFPWLYDDYKKIKKAQISDPKIQVAPHMLVDDEYWEVTFINDSLVLKEKFFFD</sequence>
<accession>G5H5S5</accession>
<reference evidence="1 2" key="1">
    <citation type="submission" date="2011-08" db="EMBL/GenBank/DDBJ databases">
        <title>The Genome Sequence of Alistipes indistinctus YIT 12060.</title>
        <authorList>
            <consortium name="The Broad Institute Genome Sequencing Platform"/>
            <person name="Earl A."/>
            <person name="Ward D."/>
            <person name="Feldgarden M."/>
            <person name="Gevers D."/>
            <person name="Morotomi M."/>
            <person name="Young S.K."/>
            <person name="Zeng Q."/>
            <person name="Gargeya S."/>
            <person name="Fitzgerald M."/>
            <person name="Haas B."/>
            <person name="Abouelleil A."/>
            <person name="Alvarado L."/>
            <person name="Arachchi H.M."/>
            <person name="Berlin A."/>
            <person name="Brown A."/>
            <person name="Chapman S.B."/>
            <person name="Chen Z."/>
            <person name="Dunbar C."/>
            <person name="Freedman E."/>
            <person name="Gearin G."/>
            <person name="Gellesch M."/>
            <person name="Goldberg J."/>
            <person name="Griggs A."/>
            <person name="Gujja S."/>
            <person name="Heiman D."/>
            <person name="Howarth C."/>
            <person name="Larson L."/>
            <person name="Lui A."/>
            <person name="MacDonald P.J.P."/>
            <person name="Montmayeur A."/>
            <person name="Murphy C."/>
            <person name="Neiman D."/>
            <person name="Pearson M."/>
            <person name="Priest M."/>
            <person name="Roberts A."/>
            <person name="Saif S."/>
            <person name="Shea T."/>
            <person name="Shenoy N."/>
            <person name="Sisk P."/>
            <person name="Stolte C."/>
            <person name="Sykes S."/>
            <person name="Wortman J."/>
            <person name="Nusbaum C."/>
            <person name="Birren B."/>
        </authorList>
    </citation>
    <scope>NUCLEOTIDE SEQUENCE [LARGE SCALE GENOMIC DNA]</scope>
    <source>
        <strain evidence="1 2">YIT 12060</strain>
    </source>
</reference>
<dbReference type="STRING" id="742725.HMPREF9450_00285"/>
<evidence type="ECO:0000313" key="1">
    <source>
        <dbReference type="EMBL" id="EHB93019.1"/>
    </source>
</evidence>
<dbReference type="EMBL" id="ADLD01000004">
    <property type="protein sequence ID" value="EHB93019.1"/>
    <property type="molecule type" value="Genomic_DNA"/>
</dbReference>
<dbReference type="Proteomes" id="UP000006008">
    <property type="component" value="Unassembled WGS sequence"/>
</dbReference>
<keyword evidence="2" id="KW-1185">Reference proteome</keyword>
<comment type="caution">
    <text evidence="1">The sequence shown here is derived from an EMBL/GenBank/DDBJ whole genome shotgun (WGS) entry which is preliminary data.</text>
</comment>
<dbReference type="AlphaFoldDB" id="G5H5S5"/>
<organism evidence="1 2">
    <name type="scientific">Alistipes indistinctus YIT 12060</name>
    <dbReference type="NCBI Taxonomy" id="742725"/>
    <lineage>
        <taxon>Bacteria</taxon>
        <taxon>Pseudomonadati</taxon>
        <taxon>Bacteroidota</taxon>
        <taxon>Bacteroidia</taxon>
        <taxon>Bacteroidales</taxon>
        <taxon>Rikenellaceae</taxon>
        <taxon>Alistipes</taxon>
    </lineage>
</organism>
<proteinExistence type="predicted"/>
<dbReference type="HOGENOM" id="CLU_1486088_0_0_10"/>
<protein>
    <submittedName>
        <fullName evidence="1">Uncharacterized protein</fullName>
    </submittedName>
</protein>